<gene>
    <name evidence="5" type="ORF">GTP44_18745</name>
</gene>
<dbReference type="PANTHER" id="PTHR12526:SF510">
    <property type="entry name" value="D-INOSITOL 3-PHOSPHATE GLYCOSYLTRANSFERASE"/>
    <property type="match status" value="1"/>
</dbReference>
<name>A0A6L8MNV5_9BURK</name>
<comment type="caution">
    <text evidence="5">The sequence shown here is derived from an EMBL/GenBank/DDBJ whole genome shotgun (WGS) entry which is preliminary data.</text>
</comment>
<accession>A0A6L8MNV5</accession>
<reference evidence="5 6" key="1">
    <citation type="submission" date="2019-12" db="EMBL/GenBank/DDBJ databases">
        <title>Novel species isolated from a subtropical stream in China.</title>
        <authorList>
            <person name="Lu H."/>
        </authorList>
    </citation>
    <scope>NUCLEOTIDE SEQUENCE [LARGE SCALE GENOMIC DNA]</scope>
    <source>
        <strain evidence="5 6">FT50W</strain>
    </source>
</reference>
<dbReference type="AlphaFoldDB" id="A0A6L8MNV5"/>
<dbReference type="RefSeq" id="WP_161020617.1">
    <property type="nucleotide sequence ID" value="NZ_WWCP01000026.1"/>
</dbReference>
<dbReference type="SUPFAM" id="SSF53756">
    <property type="entry name" value="UDP-Glycosyltransferase/glycogen phosphorylase"/>
    <property type="match status" value="1"/>
</dbReference>
<dbReference type="Proteomes" id="UP000474565">
    <property type="component" value="Unassembled WGS sequence"/>
</dbReference>
<feature type="domain" description="Glycosyl transferase family 1" evidence="3">
    <location>
        <begin position="198"/>
        <end position="338"/>
    </location>
</feature>
<keyword evidence="1" id="KW-0328">Glycosyltransferase</keyword>
<dbReference type="GO" id="GO:0016757">
    <property type="term" value="F:glycosyltransferase activity"/>
    <property type="evidence" value="ECO:0007669"/>
    <property type="project" value="UniProtKB-KW"/>
</dbReference>
<organism evidence="5 6">
    <name type="scientific">Duganella lactea</name>
    <dbReference type="NCBI Taxonomy" id="2692173"/>
    <lineage>
        <taxon>Bacteria</taxon>
        <taxon>Pseudomonadati</taxon>
        <taxon>Pseudomonadota</taxon>
        <taxon>Betaproteobacteria</taxon>
        <taxon>Burkholderiales</taxon>
        <taxon>Oxalobacteraceae</taxon>
        <taxon>Telluria group</taxon>
        <taxon>Duganella</taxon>
    </lineage>
</organism>
<evidence type="ECO:0000256" key="2">
    <source>
        <dbReference type="ARBA" id="ARBA00022679"/>
    </source>
</evidence>
<evidence type="ECO:0000259" key="4">
    <source>
        <dbReference type="Pfam" id="PF09314"/>
    </source>
</evidence>
<protein>
    <submittedName>
        <fullName evidence="5">DUF1972 domain-containing protein</fullName>
    </submittedName>
</protein>
<sequence>MKKNVIRILGTRGVPANHGGFETFAEYLALYLVAKGWDVTVYCQEDEGSAIYEDDWRGVRRVHIPVQRPGAAGTIIFDWKSTLHAAKESGLILTLGYNTAVFCGYFRLKGITNLINMDGIEWRRQKWGMLAKLWFYLNEWAGAWLGNHLIADHPHIKTHLSTRVAPNKITTIAYGADPVRSANVEALRPYGLTPNGYAVLIARAEPENSILDVVKAWSRRPRGVKLVILGKYDPRHPYQSLVRAAAGDEVQFVGAIYDKEVVNALRFYARLYVHGHQVGGTNPSLVESLAAGNAVLAHDNQFNRWVAGDQARYFRGADDCAAVLDRLLPDEAALSAMRQASLARHAEAFTWEQILGAYEALLLPYAQ</sequence>
<evidence type="ECO:0000259" key="3">
    <source>
        <dbReference type="Pfam" id="PF00534"/>
    </source>
</evidence>
<dbReference type="Gene3D" id="3.40.50.2000">
    <property type="entry name" value="Glycogen Phosphorylase B"/>
    <property type="match status" value="2"/>
</dbReference>
<keyword evidence="2" id="KW-0808">Transferase</keyword>
<dbReference type="Pfam" id="PF09314">
    <property type="entry name" value="DUF1972"/>
    <property type="match status" value="1"/>
</dbReference>
<feature type="domain" description="DUF1972" evidence="4">
    <location>
        <begin position="6"/>
        <end position="177"/>
    </location>
</feature>
<dbReference type="PANTHER" id="PTHR12526">
    <property type="entry name" value="GLYCOSYLTRANSFERASE"/>
    <property type="match status" value="1"/>
</dbReference>
<evidence type="ECO:0000256" key="1">
    <source>
        <dbReference type="ARBA" id="ARBA00022676"/>
    </source>
</evidence>
<evidence type="ECO:0000313" key="6">
    <source>
        <dbReference type="Proteomes" id="UP000474565"/>
    </source>
</evidence>
<dbReference type="InterPro" id="IPR015393">
    <property type="entry name" value="DUF1972"/>
</dbReference>
<dbReference type="EMBL" id="WWCP01000026">
    <property type="protein sequence ID" value="MYM83981.1"/>
    <property type="molecule type" value="Genomic_DNA"/>
</dbReference>
<dbReference type="Pfam" id="PF00534">
    <property type="entry name" value="Glycos_transf_1"/>
    <property type="match status" value="1"/>
</dbReference>
<dbReference type="InterPro" id="IPR001296">
    <property type="entry name" value="Glyco_trans_1"/>
</dbReference>
<evidence type="ECO:0000313" key="5">
    <source>
        <dbReference type="EMBL" id="MYM83981.1"/>
    </source>
</evidence>
<proteinExistence type="predicted"/>